<dbReference type="InterPro" id="IPR050600">
    <property type="entry name" value="SETD3_SETD6_MTase"/>
</dbReference>
<dbReference type="Gene3D" id="3.90.1410.10">
    <property type="entry name" value="set domain protein methyltransferase, domain 1"/>
    <property type="match status" value="1"/>
</dbReference>
<reference evidence="1" key="1">
    <citation type="journal article" date="2021" name="Nat. Commun.">
        <title>Genetic determinants of endophytism in the Arabidopsis root mycobiome.</title>
        <authorList>
            <person name="Mesny F."/>
            <person name="Miyauchi S."/>
            <person name="Thiergart T."/>
            <person name="Pickel B."/>
            <person name="Atanasova L."/>
            <person name="Karlsson M."/>
            <person name="Huettel B."/>
            <person name="Barry K.W."/>
            <person name="Haridas S."/>
            <person name="Chen C."/>
            <person name="Bauer D."/>
            <person name="Andreopoulos W."/>
            <person name="Pangilinan J."/>
            <person name="LaButti K."/>
            <person name="Riley R."/>
            <person name="Lipzen A."/>
            <person name="Clum A."/>
            <person name="Drula E."/>
            <person name="Henrissat B."/>
            <person name="Kohler A."/>
            <person name="Grigoriev I.V."/>
            <person name="Martin F.M."/>
            <person name="Hacquard S."/>
        </authorList>
    </citation>
    <scope>NUCLEOTIDE SEQUENCE</scope>
    <source>
        <strain evidence="1">MPI-CAGE-CH-0235</strain>
    </source>
</reference>
<dbReference type="SUPFAM" id="SSF82199">
    <property type="entry name" value="SET domain"/>
    <property type="match status" value="1"/>
</dbReference>
<organism evidence="1 2">
    <name type="scientific">Stachybotrys elegans</name>
    <dbReference type="NCBI Taxonomy" id="80388"/>
    <lineage>
        <taxon>Eukaryota</taxon>
        <taxon>Fungi</taxon>
        <taxon>Dikarya</taxon>
        <taxon>Ascomycota</taxon>
        <taxon>Pezizomycotina</taxon>
        <taxon>Sordariomycetes</taxon>
        <taxon>Hypocreomycetidae</taxon>
        <taxon>Hypocreales</taxon>
        <taxon>Stachybotryaceae</taxon>
        <taxon>Stachybotrys</taxon>
    </lineage>
</organism>
<dbReference type="PANTHER" id="PTHR13271:SF146">
    <property type="entry name" value="SET DOMAIN-CONTAINING PROTEIN"/>
    <property type="match status" value="1"/>
</dbReference>
<comment type="caution">
    <text evidence="1">The sequence shown here is derived from an EMBL/GenBank/DDBJ whole genome shotgun (WGS) entry which is preliminary data.</text>
</comment>
<name>A0A8K0WST9_9HYPO</name>
<evidence type="ECO:0008006" key="3">
    <source>
        <dbReference type="Google" id="ProtNLM"/>
    </source>
</evidence>
<evidence type="ECO:0000313" key="1">
    <source>
        <dbReference type="EMBL" id="KAH7319642.1"/>
    </source>
</evidence>
<protein>
    <recommendedName>
        <fullName evidence="3">SET domain-containing protein</fullName>
    </recommendedName>
</protein>
<dbReference type="AlphaFoldDB" id="A0A8K0WST9"/>
<dbReference type="OrthoDB" id="42889at2759"/>
<dbReference type="GO" id="GO:0005634">
    <property type="term" value="C:nucleus"/>
    <property type="evidence" value="ECO:0007669"/>
    <property type="project" value="TreeGrafter"/>
</dbReference>
<dbReference type="Proteomes" id="UP000813444">
    <property type="component" value="Unassembled WGS sequence"/>
</dbReference>
<keyword evidence="2" id="KW-1185">Reference proteome</keyword>
<proteinExistence type="predicted"/>
<dbReference type="PANTHER" id="PTHR13271">
    <property type="entry name" value="UNCHARACTERIZED PUTATIVE METHYLTRANSFERASE"/>
    <property type="match status" value="1"/>
</dbReference>
<dbReference type="GO" id="GO:0016279">
    <property type="term" value="F:protein-lysine N-methyltransferase activity"/>
    <property type="evidence" value="ECO:0007669"/>
    <property type="project" value="TreeGrafter"/>
</dbReference>
<sequence length="458" mass="50421">MDRIETLVSWAVEHGARLHPAVEIYQDADTGLSFRVKPSASSPIGPYETIVSLPGSLALSYLDAEAALPAALLSVGVAALPPHVLGRLVLVAEFLRGRGSRWWPYIQALPQPSQPSAWRLPPFWPAEDAELLDGTNVEVGLKRIRAEVDAELAEARRLLAQHAPDADLARDLSPALYRWAYCIFSSRSFRPSLVLSEAQLARRLPDGVAPDDFSVLLPLFDVGNHSMATPVRWAVQGDVEGKAVALQVGREHRPGEQVFNNYSMKSNAELLLGYGFMVPATEQLHADYVHVRKRGAANPADEYLISLRPMGHASSALGRSKQPAAFSALLGADMLSAFQHVQPDMVWDIFCALAPTDEQRAHLLSGCGDDDAARLRSFFAGRVGEECRMYLEQTAAIIQHKILQELERLDESDFEVDGAGELERNQRLALEYRAACRRVLESTLEAMNADEVLGQEEE</sequence>
<accession>A0A8K0WST9</accession>
<dbReference type="InterPro" id="IPR046341">
    <property type="entry name" value="SET_dom_sf"/>
</dbReference>
<evidence type="ECO:0000313" key="2">
    <source>
        <dbReference type="Proteomes" id="UP000813444"/>
    </source>
</evidence>
<dbReference type="EMBL" id="JAGPNK010000006">
    <property type="protein sequence ID" value="KAH7319642.1"/>
    <property type="molecule type" value="Genomic_DNA"/>
</dbReference>
<gene>
    <name evidence="1" type="ORF">B0I35DRAFT_477973</name>
</gene>